<sequence length="155" mass="17219">PFPPYDLWDHSRLQMEIKTPLCLDESALSADSVRKAYEMGSCRIINIKAGRVGGIVEAIKIHDFCQEKSIPVWCGGMLESGIGRAHNLHLATLSNFKFPNDLSASKRYYAEDLIEPDIKISSQGTIKVPNSPGIGVSPQENRIKKATLKHEVFKP</sequence>
<gene>
    <name evidence="3" type="ORF">S12H4_44731</name>
</gene>
<accession>X1VKM2</accession>
<dbReference type="PANTHER" id="PTHR48073">
    <property type="entry name" value="O-SUCCINYLBENZOATE SYNTHASE-RELATED"/>
    <property type="match status" value="1"/>
</dbReference>
<dbReference type="InterPro" id="IPR029065">
    <property type="entry name" value="Enolase_C-like"/>
</dbReference>
<dbReference type="PANTHER" id="PTHR48073:SF5">
    <property type="entry name" value="O-SUCCINYLBENZOATE SYNTHASE"/>
    <property type="match status" value="1"/>
</dbReference>
<proteinExistence type="predicted"/>
<feature type="domain" description="Enolase C-terminal" evidence="2">
    <location>
        <begin position="1"/>
        <end position="140"/>
    </location>
</feature>
<dbReference type="InterPro" id="IPR036849">
    <property type="entry name" value="Enolase-like_C_sf"/>
</dbReference>
<protein>
    <recommendedName>
        <fullName evidence="2">Enolase C-terminal domain-containing protein</fullName>
    </recommendedName>
</protein>
<dbReference type="AlphaFoldDB" id="X1VKM2"/>
<dbReference type="SUPFAM" id="SSF51604">
    <property type="entry name" value="Enolase C-terminal domain-like"/>
    <property type="match status" value="1"/>
</dbReference>
<dbReference type="Pfam" id="PF13378">
    <property type="entry name" value="MR_MLE_C"/>
    <property type="match status" value="1"/>
</dbReference>
<evidence type="ECO:0000259" key="2">
    <source>
        <dbReference type="Pfam" id="PF13378"/>
    </source>
</evidence>
<comment type="caution">
    <text evidence="3">The sequence shown here is derived from an EMBL/GenBank/DDBJ whole genome shotgun (WGS) entry which is preliminary data.</text>
</comment>
<name>X1VKM2_9ZZZZ</name>
<keyword evidence="1" id="KW-0479">Metal-binding</keyword>
<dbReference type="EMBL" id="BARW01027587">
    <property type="protein sequence ID" value="GAJ16161.1"/>
    <property type="molecule type" value="Genomic_DNA"/>
</dbReference>
<evidence type="ECO:0000256" key="1">
    <source>
        <dbReference type="ARBA" id="ARBA00022723"/>
    </source>
</evidence>
<dbReference type="Gene3D" id="3.20.20.120">
    <property type="entry name" value="Enolase-like C-terminal domain"/>
    <property type="match status" value="1"/>
</dbReference>
<feature type="non-terminal residue" evidence="3">
    <location>
        <position position="1"/>
    </location>
</feature>
<dbReference type="GO" id="GO:0046872">
    <property type="term" value="F:metal ion binding"/>
    <property type="evidence" value="ECO:0007669"/>
    <property type="project" value="UniProtKB-KW"/>
</dbReference>
<reference evidence="3" key="1">
    <citation type="journal article" date="2014" name="Front. Microbiol.">
        <title>High frequency of phylogenetically diverse reductive dehalogenase-homologous genes in deep subseafloor sedimentary metagenomes.</title>
        <authorList>
            <person name="Kawai M."/>
            <person name="Futagami T."/>
            <person name="Toyoda A."/>
            <person name="Takaki Y."/>
            <person name="Nishi S."/>
            <person name="Hori S."/>
            <person name="Arai W."/>
            <person name="Tsubouchi T."/>
            <person name="Morono Y."/>
            <person name="Uchiyama I."/>
            <person name="Ito T."/>
            <person name="Fujiyama A."/>
            <person name="Inagaki F."/>
            <person name="Takami H."/>
        </authorList>
    </citation>
    <scope>NUCLEOTIDE SEQUENCE</scope>
    <source>
        <strain evidence="3">Expedition CK06-06</strain>
    </source>
</reference>
<evidence type="ECO:0000313" key="3">
    <source>
        <dbReference type="EMBL" id="GAJ16161.1"/>
    </source>
</evidence>
<organism evidence="3">
    <name type="scientific">marine sediment metagenome</name>
    <dbReference type="NCBI Taxonomy" id="412755"/>
    <lineage>
        <taxon>unclassified sequences</taxon>
        <taxon>metagenomes</taxon>
        <taxon>ecological metagenomes</taxon>
    </lineage>
</organism>